<feature type="transmembrane region" description="Helical" evidence="7">
    <location>
        <begin position="500"/>
        <end position="519"/>
    </location>
</feature>
<evidence type="ECO:0000256" key="3">
    <source>
        <dbReference type="ARBA" id="ARBA00022670"/>
    </source>
</evidence>
<evidence type="ECO:0000313" key="9">
    <source>
        <dbReference type="Proteomes" id="UP000076798"/>
    </source>
</evidence>
<keyword evidence="4 6" id="KW-0378">Hydrolase</keyword>
<dbReference type="PROSITE" id="PS00131">
    <property type="entry name" value="CARBOXYPEPT_SER_SER"/>
    <property type="match status" value="1"/>
</dbReference>
<evidence type="ECO:0000313" key="8">
    <source>
        <dbReference type="EMBL" id="KZT37103.1"/>
    </source>
</evidence>
<organism evidence="8 9">
    <name type="scientific">Sistotremastrum suecicum HHB10207 ss-3</name>
    <dbReference type="NCBI Taxonomy" id="1314776"/>
    <lineage>
        <taxon>Eukaryota</taxon>
        <taxon>Fungi</taxon>
        <taxon>Dikarya</taxon>
        <taxon>Basidiomycota</taxon>
        <taxon>Agaricomycotina</taxon>
        <taxon>Agaricomycetes</taxon>
        <taxon>Sistotremastrales</taxon>
        <taxon>Sistotremastraceae</taxon>
        <taxon>Sistotremastrum</taxon>
    </lineage>
</organism>
<evidence type="ECO:0000256" key="7">
    <source>
        <dbReference type="SAM" id="Phobius"/>
    </source>
</evidence>
<dbReference type="InterPro" id="IPR029058">
    <property type="entry name" value="AB_hydrolase_fold"/>
</dbReference>
<reference evidence="8 9" key="1">
    <citation type="journal article" date="2016" name="Mol. Biol. Evol.">
        <title>Comparative Genomics of Early-Diverging Mushroom-Forming Fungi Provides Insights into the Origins of Lignocellulose Decay Capabilities.</title>
        <authorList>
            <person name="Nagy L.G."/>
            <person name="Riley R."/>
            <person name="Tritt A."/>
            <person name="Adam C."/>
            <person name="Daum C."/>
            <person name="Floudas D."/>
            <person name="Sun H."/>
            <person name="Yadav J.S."/>
            <person name="Pangilinan J."/>
            <person name="Larsson K.H."/>
            <person name="Matsuura K."/>
            <person name="Barry K."/>
            <person name="Labutti K."/>
            <person name="Kuo R."/>
            <person name="Ohm R.A."/>
            <person name="Bhattacharya S.S."/>
            <person name="Shirouzu T."/>
            <person name="Yoshinaga Y."/>
            <person name="Martin F.M."/>
            <person name="Grigoriev I.V."/>
            <person name="Hibbett D.S."/>
        </authorList>
    </citation>
    <scope>NUCLEOTIDE SEQUENCE [LARGE SCALE GENOMIC DNA]</scope>
    <source>
        <strain evidence="8 9">HHB10207 ss-3</strain>
    </source>
</reference>
<dbReference type="GO" id="GO:0004185">
    <property type="term" value="F:serine-type carboxypeptidase activity"/>
    <property type="evidence" value="ECO:0007669"/>
    <property type="project" value="UniProtKB-UniRule"/>
</dbReference>
<name>A0A166C5M2_9AGAM</name>
<keyword evidence="9" id="KW-1185">Reference proteome</keyword>
<dbReference type="PRINTS" id="PR00724">
    <property type="entry name" value="CRBOXYPTASEC"/>
</dbReference>
<keyword evidence="2 6" id="KW-0121">Carboxypeptidase</keyword>
<keyword evidence="7" id="KW-0812">Transmembrane</keyword>
<gene>
    <name evidence="8" type="ORF">SISSUDRAFT_988185</name>
</gene>
<evidence type="ECO:0000256" key="1">
    <source>
        <dbReference type="ARBA" id="ARBA00009431"/>
    </source>
</evidence>
<evidence type="ECO:0000256" key="5">
    <source>
        <dbReference type="ARBA" id="ARBA00023180"/>
    </source>
</evidence>
<evidence type="ECO:0000256" key="2">
    <source>
        <dbReference type="ARBA" id="ARBA00022645"/>
    </source>
</evidence>
<dbReference type="AlphaFoldDB" id="A0A166C5M2"/>
<dbReference type="InterPro" id="IPR001563">
    <property type="entry name" value="Peptidase_S10"/>
</dbReference>
<proteinExistence type="inferred from homology"/>
<dbReference type="GO" id="GO:0000324">
    <property type="term" value="C:fungal-type vacuole"/>
    <property type="evidence" value="ECO:0007669"/>
    <property type="project" value="TreeGrafter"/>
</dbReference>
<keyword evidence="7" id="KW-0472">Membrane</keyword>
<keyword evidence="7" id="KW-1133">Transmembrane helix</keyword>
<dbReference type="Gene3D" id="3.40.50.1820">
    <property type="entry name" value="alpha/beta hydrolase"/>
    <property type="match status" value="1"/>
</dbReference>
<dbReference type="OrthoDB" id="443318at2759"/>
<comment type="similarity">
    <text evidence="1 6">Belongs to the peptidase S10 family.</text>
</comment>
<dbReference type="SUPFAM" id="SSF53474">
    <property type="entry name" value="alpha/beta-Hydrolases"/>
    <property type="match status" value="1"/>
</dbReference>
<keyword evidence="5" id="KW-0325">Glycoprotein</keyword>
<dbReference type="Pfam" id="PF00450">
    <property type="entry name" value="Peptidase_S10"/>
    <property type="match status" value="1"/>
</dbReference>
<dbReference type="PANTHER" id="PTHR11802">
    <property type="entry name" value="SERINE PROTEASE FAMILY S10 SERINE CARBOXYPEPTIDASE"/>
    <property type="match status" value="1"/>
</dbReference>
<dbReference type="GO" id="GO:0006508">
    <property type="term" value="P:proteolysis"/>
    <property type="evidence" value="ECO:0007669"/>
    <property type="project" value="UniProtKB-KW"/>
</dbReference>
<evidence type="ECO:0000256" key="4">
    <source>
        <dbReference type="ARBA" id="ARBA00022801"/>
    </source>
</evidence>
<dbReference type="InterPro" id="IPR018202">
    <property type="entry name" value="Ser_caboxypep_ser_AS"/>
</dbReference>
<dbReference type="EMBL" id="KV428091">
    <property type="protein sequence ID" value="KZT37103.1"/>
    <property type="molecule type" value="Genomic_DNA"/>
</dbReference>
<protein>
    <recommendedName>
        <fullName evidence="6">Carboxypeptidase</fullName>
        <ecNumber evidence="6">3.4.16.-</ecNumber>
    </recommendedName>
</protein>
<dbReference type="Gene3D" id="1.10.287.410">
    <property type="match status" value="1"/>
</dbReference>
<dbReference type="Proteomes" id="UP000076798">
    <property type="component" value="Unassembled WGS sequence"/>
</dbReference>
<accession>A0A166C5M2</accession>
<sequence>MLLWRDIPSVLYFVLGVLVVFPLGVSSSQIPVVNGILGGVHPRPLGIPVPGTLRYVQNSGFCETTRGVFQASGYADLSMTESMWFWFFAARQNADKAPLVIWLNGGPGSSSMLGLFQENGPCKISLDSTTVNLNPYSWNNVANMLYIDQPITVGFSHGTNTATGAKDAAQLVWQMLQIFLADPTFSYLQKHEFGIWTESYGGHYGPVFAAYFLAQNAAIKKKKIEGIHINLKTLGIGNGLTDPLSQYPGYLTYATSNPYNIQTATSAQIATADTLFTEAGRCMAQIQSCYKTLSPGTCSAAQGFCNTYMNDLYSGLTGRLNPYDIRTPYASANTFPPPIDNFLNQPDVMTKIGAESMFASLSSDVNQAFMMTGDWMLNNAPDLESVILDSSVMRVLIYDGDADFILNYVGVEAMVSNLKTKYTSKYNKLKWSDFVVSGIKAGQFKQLGTFGYLRVYGAGHKVPAYGWQDLPPGEAALQFFTYIINGNRLSKGFNLAPTPMIAWAAIMLVGVALSVAVGLDVGF</sequence>
<evidence type="ECO:0000256" key="6">
    <source>
        <dbReference type="RuleBase" id="RU361156"/>
    </source>
</evidence>
<keyword evidence="3 6" id="KW-0645">Protease</keyword>
<dbReference type="EC" id="3.4.16.-" evidence="6"/>
<dbReference type="PANTHER" id="PTHR11802:SF64">
    <property type="entry name" value="CARBOXYPEPTIDASE"/>
    <property type="match status" value="1"/>
</dbReference>